<dbReference type="EMBL" id="BDUD01000001">
    <property type="protein sequence ID" value="GBG20656.1"/>
    <property type="molecule type" value="Genomic_DNA"/>
</dbReference>
<comment type="caution">
    <text evidence="2">The sequence shown here is derived from an EMBL/GenBank/DDBJ whole genome shotgun (WGS) entry which is preliminary data.</text>
</comment>
<sequence>MDKLQKVKIILQESKRYFLVIFNQTFGFSGLIHLMGILMEEN</sequence>
<gene>
    <name evidence="2" type="ORF">NIES4072_43370</name>
</gene>
<keyword evidence="1" id="KW-0472">Membrane</keyword>
<name>A0A2R5FPG5_NOSCO</name>
<dbReference type="AlphaFoldDB" id="A0A2R5FPG5"/>
<proteinExistence type="predicted"/>
<keyword evidence="1" id="KW-0812">Transmembrane</keyword>
<keyword evidence="3" id="KW-1185">Reference proteome</keyword>
<evidence type="ECO:0000313" key="2">
    <source>
        <dbReference type="EMBL" id="GBG20656.1"/>
    </source>
</evidence>
<dbReference type="Proteomes" id="UP000245124">
    <property type="component" value="Unassembled WGS sequence"/>
</dbReference>
<reference evidence="2 3" key="1">
    <citation type="submission" date="2017-06" db="EMBL/GenBank/DDBJ databases">
        <title>Genome sequencing of cyanobaciteial culture collection at National Institute for Environmental Studies (NIES).</title>
        <authorList>
            <person name="Hirose Y."/>
            <person name="Shimura Y."/>
            <person name="Fujisawa T."/>
            <person name="Nakamura Y."/>
            <person name="Kawachi M."/>
        </authorList>
    </citation>
    <scope>NUCLEOTIDE SEQUENCE [LARGE SCALE GENOMIC DNA]</scope>
    <source>
        <strain evidence="2 3">NIES-4072</strain>
    </source>
</reference>
<evidence type="ECO:0000313" key="3">
    <source>
        <dbReference type="Proteomes" id="UP000245124"/>
    </source>
</evidence>
<feature type="transmembrane region" description="Helical" evidence="1">
    <location>
        <begin position="20"/>
        <end position="39"/>
    </location>
</feature>
<organism evidence="2 3">
    <name type="scientific">Nostoc commune NIES-4072</name>
    <dbReference type="NCBI Taxonomy" id="2005467"/>
    <lineage>
        <taxon>Bacteria</taxon>
        <taxon>Bacillati</taxon>
        <taxon>Cyanobacteriota</taxon>
        <taxon>Cyanophyceae</taxon>
        <taxon>Nostocales</taxon>
        <taxon>Nostocaceae</taxon>
        <taxon>Nostoc</taxon>
    </lineage>
</organism>
<keyword evidence="1" id="KW-1133">Transmembrane helix</keyword>
<accession>A0A2R5FPG5</accession>
<evidence type="ECO:0000256" key="1">
    <source>
        <dbReference type="SAM" id="Phobius"/>
    </source>
</evidence>
<protein>
    <submittedName>
        <fullName evidence="2">Uncharacterized protein</fullName>
    </submittedName>
</protein>